<name>A0A8J3VPC8_9ACTN</name>
<reference evidence="1" key="1">
    <citation type="submission" date="2021-01" db="EMBL/GenBank/DDBJ databases">
        <title>Whole genome shotgun sequence of Rugosimonospora africana NBRC 104875.</title>
        <authorList>
            <person name="Komaki H."/>
            <person name="Tamura T."/>
        </authorList>
    </citation>
    <scope>NUCLEOTIDE SEQUENCE</scope>
    <source>
        <strain evidence="1">NBRC 104875</strain>
    </source>
</reference>
<dbReference type="Proteomes" id="UP000642748">
    <property type="component" value="Unassembled WGS sequence"/>
</dbReference>
<comment type="caution">
    <text evidence="1">The sequence shown here is derived from an EMBL/GenBank/DDBJ whole genome shotgun (WGS) entry which is preliminary data.</text>
</comment>
<accession>A0A8J3VPC8</accession>
<protein>
    <submittedName>
        <fullName evidence="1">Uncharacterized protein</fullName>
    </submittedName>
</protein>
<organism evidence="1 2">
    <name type="scientific">Rugosimonospora africana</name>
    <dbReference type="NCBI Taxonomy" id="556532"/>
    <lineage>
        <taxon>Bacteria</taxon>
        <taxon>Bacillati</taxon>
        <taxon>Actinomycetota</taxon>
        <taxon>Actinomycetes</taxon>
        <taxon>Micromonosporales</taxon>
        <taxon>Micromonosporaceae</taxon>
        <taxon>Rugosimonospora</taxon>
    </lineage>
</organism>
<sequence>MVSAQYDREAFAIAVRRPGAREPIWIYLSNVYAECAGASRSERRERIDRLIRIMAEPHVDEAWESVRPKLRPVLRPVTFGQAGVTGVVPPISRAALPLLRELVVIDQPESMAYVGPSRLDAWGVTVDEVFDAARANLTQISDEWLRHDWPGDDALIRMIDTGDGYFTSLLLAPDWLAEVSRRAGKPVVAFVPDTNTVLLCDVAGGGLAALYEMVEKEYGEAIRGLSPVGYVAGPDGRVVPYAPVDHADRVAARRAEVLLAATEYGAQTQWLAKQYDQAGIDVYVGRLLAVARPGEPAVTVATWTDGITSLLPEAQYISFVGDGGPGPRVPWRVVAELVGLEPEPLLAPARYRVSAWPPPEVMAELRARAID</sequence>
<dbReference type="AlphaFoldDB" id="A0A8J3VPC8"/>
<gene>
    <name evidence="1" type="ORF">Raf01_21760</name>
</gene>
<evidence type="ECO:0000313" key="2">
    <source>
        <dbReference type="Proteomes" id="UP000642748"/>
    </source>
</evidence>
<evidence type="ECO:0000313" key="1">
    <source>
        <dbReference type="EMBL" id="GIH14004.1"/>
    </source>
</evidence>
<dbReference type="EMBL" id="BONZ01000021">
    <property type="protein sequence ID" value="GIH14004.1"/>
    <property type="molecule type" value="Genomic_DNA"/>
</dbReference>
<keyword evidence="2" id="KW-1185">Reference proteome</keyword>
<proteinExistence type="predicted"/>